<dbReference type="Proteomes" id="UP001642484">
    <property type="component" value="Unassembled WGS sequence"/>
</dbReference>
<evidence type="ECO:0000313" key="4">
    <source>
        <dbReference type="Proteomes" id="UP001642484"/>
    </source>
</evidence>
<comment type="caution">
    <text evidence="3">The sequence shown here is derived from an EMBL/GenBank/DDBJ whole genome shotgun (WGS) entry which is preliminary data.</text>
</comment>
<dbReference type="InterPro" id="IPR038835">
    <property type="entry name" value="Giardin_beta-like"/>
</dbReference>
<name>A0ABP0J7L7_9DINO</name>
<evidence type="ECO:0000313" key="3">
    <source>
        <dbReference type="EMBL" id="CAK9010310.1"/>
    </source>
</evidence>
<organism evidence="3 4">
    <name type="scientific">Durusdinium trenchii</name>
    <dbReference type="NCBI Taxonomy" id="1381693"/>
    <lineage>
        <taxon>Eukaryota</taxon>
        <taxon>Sar</taxon>
        <taxon>Alveolata</taxon>
        <taxon>Dinophyceae</taxon>
        <taxon>Suessiales</taxon>
        <taxon>Symbiodiniaceae</taxon>
        <taxon>Durusdinium</taxon>
    </lineage>
</organism>
<dbReference type="PANTHER" id="PTHR37027:SF2">
    <property type="entry name" value="CHROMOSOME UNDETERMINED SCAFFOLD_148, WHOLE GENOME SHOTGUN SEQUENCE"/>
    <property type="match status" value="1"/>
</dbReference>
<feature type="coiled-coil region" evidence="1">
    <location>
        <begin position="222"/>
        <end position="249"/>
    </location>
</feature>
<gene>
    <name evidence="3" type="ORF">CCMP2556_LOCUS10021</name>
</gene>
<evidence type="ECO:0000256" key="1">
    <source>
        <dbReference type="SAM" id="Coils"/>
    </source>
</evidence>
<proteinExistence type="predicted"/>
<sequence>MALEDSAPCPNCGNSILKKWAFCRHCGIALNSITGALWEPVAEPLAVRSRFHVDAPDLVSKVQDQEFPSEWSKRPEMHWEKSPLHFFPAEIEKQIASLEQRVAQMTEGDSTRMRVLLEQTTCLEEGLQAIRVAREIHDERRRKELQMVQGSFDTDLKKAVSERIQLESSLQEKGKAMLEDCRADLVKESAHKGSVQDEHVREIGEEVQRLHALLEKQHLSRVEQGEQILLKLESNFQQLQHDLETEQKLRFEAEGMMLRMVEDVCGRLHGEIQQERQKREAVQSKLLGLLEDTCTQIEVSDSVVSSDPACCILFGAAQVGK</sequence>
<dbReference type="PANTHER" id="PTHR37027">
    <property type="entry name" value="KDE4"/>
    <property type="match status" value="1"/>
</dbReference>
<dbReference type="EMBL" id="CAXAMN010004625">
    <property type="protein sequence ID" value="CAK9010310.1"/>
    <property type="molecule type" value="Genomic_DNA"/>
</dbReference>
<accession>A0ABP0J7L7</accession>
<evidence type="ECO:0000259" key="2">
    <source>
        <dbReference type="Pfam" id="PF13240"/>
    </source>
</evidence>
<protein>
    <recommendedName>
        <fullName evidence="2">Zinc-ribbon domain-containing protein</fullName>
    </recommendedName>
</protein>
<reference evidence="3 4" key="1">
    <citation type="submission" date="2024-02" db="EMBL/GenBank/DDBJ databases">
        <authorList>
            <person name="Chen Y."/>
            <person name="Shah S."/>
            <person name="Dougan E. K."/>
            <person name="Thang M."/>
            <person name="Chan C."/>
        </authorList>
    </citation>
    <scope>NUCLEOTIDE SEQUENCE [LARGE SCALE GENOMIC DNA]</scope>
</reference>
<keyword evidence="1" id="KW-0175">Coiled coil</keyword>
<feature type="domain" description="Zinc-ribbon" evidence="2">
    <location>
        <begin position="9"/>
        <end position="28"/>
    </location>
</feature>
<dbReference type="InterPro" id="IPR026870">
    <property type="entry name" value="Zinc_ribbon_dom"/>
</dbReference>
<dbReference type="Pfam" id="PF13240">
    <property type="entry name" value="Zn_Ribbon_1"/>
    <property type="match status" value="1"/>
</dbReference>
<keyword evidence="4" id="KW-1185">Reference proteome</keyword>